<proteinExistence type="predicted"/>
<dbReference type="Proteomes" id="UP001431532">
    <property type="component" value="Unassembled WGS sequence"/>
</dbReference>
<keyword evidence="1" id="KW-1133">Transmembrane helix</keyword>
<evidence type="ECO:0000313" key="2">
    <source>
        <dbReference type="EMBL" id="MDI6453674.1"/>
    </source>
</evidence>
<dbReference type="EMBL" id="JASCXW010000044">
    <property type="protein sequence ID" value="MDI6453674.1"/>
    <property type="molecule type" value="Genomic_DNA"/>
</dbReference>
<evidence type="ECO:0000256" key="1">
    <source>
        <dbReference type="SAM" id="Phobius"/>
    </source>
</evidence>
<dbReference type="RefSeq" id="WP_282840120.1">
    <property type="nucleotide sequence ID" value="NZ_JASCXW010000044.1"/>
</dbReference>
<organism evidence="2 3">
    <name type="scientific">Peloplasma aerotolerans</name>
    <dbReference type="NCBI Taxonomy" id="3044389"/>
    <lineage>
        <taxon>Bacteria</taxon>
        <taxon>Bacillati</taxon>
        <taxon>Mycoplasmatota</taxon>
        <taxon>Mollicutes</taxon>
        <taxon>Acholeplasmatales</taxon>
        <taxon>Acholeplasmataceae</taxon>
        <taxon>Peloplasma</taxon>
    </lineage>
</organism>
<feature type="transmembrane region" description="Helical" evidence="1">
    <location>
        <begin position="111"/>
        <end position="130"/>
    </location>
</feature>
<evidence type="ECO:0000313" key="3">
    <source>
        <dbReference type="Proteomes" id="UP001431532"/>
    </source>
</evidence>
<dbReference type="AlphaFoldDB" id="A0AAW6UAH3"/>
<keyword evidence="3" id="KW-1185">Reference proteome</keyword>
<gene>
    <name evidence="2" type="ORF">QJ521_08865</name>
</gene>
<protein>
    <submittedName>
        <fullName evidence="2">MFS transporter</fullName>
    </submittedName>
</protein>
<comment type="caution">
    <text evidence="2">The sequence shown here is derived from an EMBL/GenBank/DDBJ whole genome shotgun (WGS) entry which is preliminary data.</text>
</comment>
<accession>A0AAW6UAH3</accession>
<keyword evidence="1" id="KW-0812">Transmembrane</keyword>
<feature type="transmembrane region" description="Helical" evidence="1">
    <location>
        <begin position="73"/>
        <end position="91"/>
    </location>
</feature>
<dbReference type="Pfam" id="PF13347">
    <property type="entry name" value="MFS_2"/>
    <property type="match status" value="1"/>
</dbReference>
<name>A0AAW6UAH3_9MOLU</name>
<reference evidence="2" key="1">
    <citation type="submission" date="2023-05" db="EMBL/GenBank/DDBJ databases">
        <title>Mariniplasma microaerophilum sp. nov., a novel anaerobic mollicute isolated from terrestrial mud volcano, Taman Peninsula, Russia.</title>
        <authorList>
            <person name="Khomyakova M.A."/>
            <person name="Merkel A.Y."/>
            <person name="Slobodkin A.I."/>
        </authorList>
    </citation>
    <scope>NUCLEOTIDE SEQUENCE</scope>
    <source>
        <strain evidence="2">M4Ah</strain>
    </source>
</reference>
<keyword evidence="1" id="KW-0472">Membrane</keyword>
<sequence length="132" mass="14286">MDFTAHSIFILIIPVIVSPLAIYISGILMGFGISGPGLIPHTMYGDVIDAGQIKLKDCLDGQISGFTNFFNKIAQTVGLSLVMFLISLAGFREQQIGVVLIIEQPDSAMLMIRVIMAIAPLIFRSIGIFISN</sequence>
<feature type="transmembrane region" description="Helical" evidence="1">
    <location>
        <begin position="7"/>
        <end position="33"/>
    </location>
</feature>